<evidence type="ECO:0008006" key="3">
    <source>
        <dbReference type="Google" id="ProtNLM"/>
    </source>
</evidence>
<dbReference type="RefSeq" id="WP_377904202.1">
    <property type="nucleotide sequence ID" value="NZ_JBHRZS010000006.1"/>
</dbReference>
<gene>
    <name evidence="1" type="ORF">ACFOSV_05485</name>
</gene>
<dbReference type="Proteomes" id="UP001595805">
    <property type="component" value="Unassembled WGS sequence"/>
</dbReference>
<dbReference type="EMBL" id="JBHRZS010000006">
    <property type="protein sequence ID" value="MFC3879614.1"/>
    <property type="molecule type" value="Genomic_DNA"/>
</dbReference>
<evidence type="ECO:0000313" key="1">
    <source>
        <dbReference type="EMBL" id="MFC3879614.1"/>
    </source>
</evidence>
<protein>
    <recommendedName>
        <fullName evidence="3">Outer membrane protein beta-barrel domain-containing protein</fullName>
    </recommendedName>
</protein>
<comment type="caution">
    <text evidence="1">The sequence shown here is derived from an EMBL/GenBank/DDBJ whole genome shotgun (WGS) entry which is preliminary data.</text>
</comment>
<organism evidence="1 2">
    <name type="scientific">Algoriphagus namhaensis</name>
    <dbReference type="NCBI Taxonomy" id="915353"/>
    <lineage>
        <taxon>Bacteria</taxon>
        <taxon>Pseudomonadati</taxon>
        <taxon>Bacteroidota</taxon>
        <taxon>Cytophagia</taxon>
        <taxon>Cytophagales</taxon>
        <taxon>Cyclobacteriaceae</taxon>
        <taxon>Algoriphagus</taxon>
    </lineage>
</organism>
<sequence>MKKIYLFLFGFGLCTVAFGQSGKEFWFGLDASYWQKSIKSSTFFQQEPNQERFGSVRPMIGLKLNQKWDVGIMVSVNSYIEELSPLNFTQEFGVFDEEGMLLYNDSRTTVYQTTIDNQLFGVGIFARRNFQLNEKFSFNLSPYILRESGDSGVMNFYFPASSFYPCINCLSIFPGPIEVPTSEENWRFGVDAAFAYQATNWMKLEIRANLLEFRRQTLTDERNLLTNDLAIFDPFLSATQGYFDSYTDFGSAVTREGIRFGLVFSPF</sequence>
<name>A0ABV8ASA6_9BACT</name>
<reference evidence="2" key="1">
    <citation type="journal article" date="2019" name="Int. J. Syst. Evol. Microbiol.">
        <title>The Global Catalogue of Microorganisms (GCM) 10K type strain sequencing project: providing services to taxonomists for standard genome sequencing and annotation.</title>
        <authorList>
            <consortium name="The Broad Institute Genomics Platform"/>
            <consortium name="The Broad Institute Genome Sequencing Center for Infectious Disease"/>
            <person name="Wu L."/>
            <person name="Ma J."/>
        </authorList>
    </citation>
    <scope>NUCLEOTIDE SEQUENCE [LARGE SCALE GENOMIC DNA]</scope>
    <source>
        <strain evidence="2">CCUG 60523</strain>
    </source>
</reference>
<keyword evidence="2" id="KW-1185">Reference proteome</keyword>
<proteinExistence type="predicted"/>
<dbReference type="SUPFAM" id="SSF56935">
    <property type="entry name" value="Porins"/>
    <property type="match status" value="1"/>
</dbReference>
<accession>A0ABV8ASA6</accession>
<evidence type="ECO:0000313" key="2">
    <source>
        <dbReference type="Proteomes" id="UP001595805"/>
    </source>
</evidence>